<comment type="caution">
    <text evidence="6">The sequence shown here is derived from an EMBL/GenBank/DDBJ whole genome shotgun (WGS) entry which is preliminary data.</text>
</comment>
<evidence type="ECO:0000256" key="3">
    <source>
        <dbReference type="ARBA" id="ARBA00022989"/>
    </source>
</evidence>
<evidence type="ECO:0000256" key="4">
    <source>
        <dbReference type="ARBA" id="ARBA00023136"/>
    </source>
</evidence>
<organism evidence="6 7">
    <name type="scientific">SAR86 cluster bacterium</name>
    <dbReference type="NCBI Taxonomy" id="2030880"/>
    <lineage>
        <taxon>Bacteria</taxon>
        <taxon>Pseudomonadati</taxon>
        <taxon>Pseudomonadota</taxon>
        <taxon>Gammaproteobacteria</taxon>
        <taxon>SAR86 cluster</taxon>
    </lineage>
</organism>
<evidence type="ECO:0000256" key="5">
    <source>
        <dbReference type="SAM" id="Phobius"/>
    </source>
</evidence>
<dbReference type="InterPro" id="IPR006260">
    <property type="entry name" value="TonB/TolA_C"/>
</dbReference>
<feature type="transmembrane region" description="Helical" evidence="5">
    <location>
        <begin position="12"/>
        <end position="31"/>
    </location>
</feature>
<dbReference type="GO" id="GO:0016020">
    <property type="term" value="C:membrane"/>
    <property type="evidence" value="ECO:0007669"/>
    <property type="project" value="UniProtKB-SubCell"/>
</dbReference>
<dbReference type="NCBIfam" id="TIGR01352">
    <property type="entry name" value="tonB_Cterm"/>
    <property type="match status" value="1"/>
</dbReference>
<sequence length="209" mass="23993">MRINKVYLEASFISFLIHASIILYLLGYFYLENNQISILSKPIQVNLVFQDTINKQKQKTSQLQNSNNEIILESNAIKKNIISEKSISFESLISSTSIEDLLNEDNLIFQESDKNQIEIFSSLIIQSLQSAWRKPINIQDNLVCDLRLNINKNGRIVNASLIKSSGNIRFDNSALMAVQRVETFSFFNNIPYNIYSSNFKNIVIKFNPS</sequence>
<comment type="subcellular location">
    <subcellularLocation>
        <location evidence="1">Membrane</location>
        <topology evidence="1">Single-pass membrane protein</topology>
    </subcellularLocation>
</comment>
<dbReference type="EMBL" id="SHBH01000001">
    <property type="protein sequence ID" value="RZO27520.1"/>
    <property type="molecule type" value="Genomic_DNA"/>
</dbReference>
<accession>A0A520N228</accession>
<keyword evidence="4 5" id="KW-0472">Membrane</keyword>
<evidence type="ECO:0000313" key="7">
    <source>
        <dbReference type="Proteomes" id="UP000319384"/>
    </source>
</evidence>
<dbReference type="Gene3D" id="3.30.1150.10">
    <property type="match status" value="1"/>
</dbReference>
<keyword evidence="2 5" id="KW-0812">Transmembrane</keyword>
<evidence type="ECO:0000313" key="6">
    <source>
        <dbReference type="EMBL" id="RZO27520.1"/>
    </source>
</evidence>
<reference evidence="6 7" key="1">
    <citation type="submission" date="2019-02" db="EMBL/GenBank/DDBJ databases">
        <title>Prokaryotic population dynamics and viral predation in marine succession experiment using metagenomics: the confinement effect.</title>
        <authorList>
            <person name="Haro-Moreno J.M."/>
            <person name="Rodriguez-Valera F."/>
            <person name="Lopez-Perez M."/>
        </authorList>
    </citation>
    <scope>NUCLEOTIDE SEQUENCE [LARGE SCALE GENOMIC DNA]</scope>
    <source>
        <strain evidence="6">MED-G162</strain>
    </source>
</reference>
<evidence type="ECO:0000256" key="2">
    <source>
        <dbReference type="ARBA" id="ARBA00022692"/>
    </source>
</evidence>
<dbReference type="Pfam" id="PF13103">
    <property type="entry name" value="TonB_2"/>
    <property type="match status" value="1"/>
</dbReference>
<dbReference type="SUPFAM" id="SSF74653">
    <property type="entry name" value="TolA/TonB C-terminal domain"/>
    <property type="match status" value="1"/>
</dbReference>
<gene>
    <name evidence="6" type="ORF">EVA95_00070</name>
</gene>
<name>A0A520N228_9GAMM</name>
<dbReference type="Proteomes" id="UP000319384">
    <property type="component" value="Unassembled WGS sequence"/>
</dbReference>
<keyword evidence="3 5" id="KW-1133">Transmembrane helix</keyword>
<dbReference type="AlphaFoldDB" id="A0A520N228"/>
<proteinExistence type="predicted"/>
<protein>
    <submittedName>
        <fullName evidence="6">TonB family protein</fullName>
    </submittedName>
</protein>
<evidence type="ECO:0000256" key="1">
    <source>
        <dbReference type="ARBA" id="ARBA00004167"/>
    </source>
</evidence>